<dbReference type="SUPFAM" id="SSF54060">
    <property type="entry name" value="His-Me finger endonucleases"/>
    <property type="match status" value="1"/>
</dbReference>
<reference evidence="6 7" key="1">
    <citation type="submission" date="2017-07" db="EMBL/GenBank/DDBJ databases">
        <title>Draft whole genome sequences of clinical Proprionibacteriaceae strains.</title>
        <authorList>
            <person name="Bernier A.-M."/>
            <person name="Bernard K."/>
            <person name="Domingo M.-C."/>
        </authorList>
    </citation>
    <scope>NUCLEOTIDE SEQUENCE [LARGE SCALE GENOMIC DNA]</scope>
    <source>
        <strain evidence="6 7">NML 030167</strain>
    </source>
</reference>
<keyword evidence="4" id="KW-0732">Signal</keyword>
<dbReference type="PANTHER" id="PTHR33607:SF2">
    <property type="entry name" value="ENDONUCLEASE-1"/>
    <property type="match status" value="1"/>
</dbReference>
<dbReference type="Proteomes" id="UP000215896">
    <property type="component" value="Unassembled WGS sequence"/>
</dbReference>
<sequence>MHSRNFLARTTILLTALLALTVAIGTLPARAATRTVDVAGAIADNTGTAQVTGYVVGQPTGSDTITRTADDDYSLALADSATETSPSKMLFVQVTAAYRAQWGLRSNPELLGTRIRVTGTLQAYFSHPGLKSPTAFATGSGTPTPTGSPTATPTSSPTPKPTSTATPGPDPTGYYAGTAGLTGDPLKQKLNQIISRQTVLSYDQVWDGIADTDEDPANPNNVILLYTGRSQAKSERGGDVDDWNREHVWAKSHGDFGTANGPGTDLHHLRATDVTVNSARSNKDFDLGGDPLAEAPANRTDADSFEPRDEVKGDVARMILYMDVRYEGGDGRPDLEAVDRVGTGTAPEMGKLSVLLQWNDQDPVSETERRRNEVIFTKWQGNRNPFIDNPQFARAIWG</sequence>
<evidence type="ECO:0000256" key="1">
    <source>
        <dbReference type="ARBA" id="ARBA00022722"/>
    </source>
</evidence>
<dbReference type="InterPro" id="IPR007346">
    <property type="entry name" value="Endonuclease-I"/>
</dbReference>
<evidence type="ECO:0000259" key="5">
    <source>
        <dbReference type="Pfam" id="PF19886"/>
    </source>
</evidence>
<feature type="domain" description="Endonuclease YhcR N-terminal" evidence="5">
    <location>
        <begin position="37"/>
        <end position="137"/>
    </location>
</feature>
<dbReference type="AlphaFoldDB" id="A0A255GCB2"/>
<name>A0A255GCB2_9ACTN</name>
<dbReference type="EMBL" id="NMVO01000016">
    <property type="protein sequence ID" value="OYO10534.1"/>
    <property type="molecule type" value="Genomic_DNA"/>
</dbReference>
<organism evidence="6 7">
    <name type="scientific">Enemella evansiae</name>
    <dbReference type="NCBI Taxonomy" id="2016499"/>
    <lineage>
        <taxon>Bacteria</taxon>
        <taxon>Bacillati</taxon>
        <taxon>Actinomycetota</taxon>
        <taxon>Actinomycetes</taxon>
        <taxon>Propionibacteriales</taxon>
        <taxon>Propionibacteriaceae</taxon>
        <taxon>Enemella</taxon>
    </lineage>
</organism>
<dbReference type="InterPro" id="IPR044925">
    <property type="entry name" value="His-Me_finger_sf"/>
</dbReference>
<dbReference type="OrthoDB" id="9800417at2"/>
<dbReference type="InterPro" id="IPR045939">
    <property type="entry name" value="YhcR_N"/>
</dbReference>
<dbReference type="Pfam" id="PF04231">
    <property type="entry name" value="Endonuclease_1"/>
    <property type="match status" value="1"/>
</dbReference>
<protein>
    <submittedName>
        <fullName evidence="6">Ribonuclease</fullName>
    </submittedName>
</protein>
<dbReference type="RefSeq" id="WP_094406253.1">
    <property type="nucleotide sequence ID" value="NZ_NMVO01000016.1"/>
</dbReference>
<evidence type="ECO:0000256" key="2">
    <source>
        <dbReference type="ARBA" id="ARBA00022801"/>
    </source>
</evidence>
<feature type="region of interest" description="Disordered" evidence="3">
    <location>
        <begin position="280"/>
        <end position="307"/>
    </location>
</feature>
<keyword evidence="7" id="KW-1185">Reference proteome</keyword>
<comment type="caution">
    <text evidence="6">The sequence shown here is derived from an EMBL/GenBank/DDBJ whole genome shotgun (WGS) entry which is preliminary data.</text>
</comment>
<feature type="chain" id="PRO_5013123928" evidence="4">
    <location>
        <begin position="32"/>
        <end position="398"/>
    </location>
</feature>
<dbReference type="GO" id="GO:0016787">
    <property type="term" value="F:hydrolase activity"/>
    <property type="evidence" value="ECO:0007669"/>
    <property type="project" value="UniProtKB-KW"/>
</dbReference>
<proteinExistence type="predicted"/>
<keyword evidence="1" id="KW-0540">Nuclease</keyword>
<dbReference type="GO" id="GO:0004518">
    <property type="term" value="F:nuclease activity"/>
    <property type="evidence" value="ECO:0007669"/>
    <property type="project" value="UniProtKB-KW"/>
</dbReference>
<dbReference type="Pfam" id="PF19886">
    <property type="entry name" value="DUF6359"/>
    <property type="match status" value="1"/>
</dbReference>
<feature type="region of interest" description="Disordered" evidence="3">
    <location>
        <begin position="132"/>
        <end position="180"/>
    </location>
</feature>
<feature type="compositionally biased region" description="Low complexity" evidence="3">
    <location>
        <begin position="133"/>
        <end position="180"/>
    </location>
</feature>
<feature type="signal peptide" evidence="4">
    <location>
        <begin position="1"/>
        <end position="31"/>
    </location>
</feature>
<evidence type="ECO:0000313" key="6">
    <source>
        <dbReference type="EMBL" id="OYO10534.1"/>
    </source>
</evidence>
<keyword evidence="2" id="KW-0378">Hydrolase</keyword>
<dbReference type="PANTHER" id="PTHR33607">
    <property type="entry name" value="ENDONUCLEASE-1"/>
    <property type="match status" value="1"/>
</dbReference>
<evidence type="ECO:0000256" key="4">
    <source>
        <dbReference type="SAM" id="SignalP"/>
    </source>
</evidence>
<accession>A0A255GCB2</accession>
<evidence type="ECO:0000313" key="7">
    <source>
        <dbReference type="Proteomes" id="UP000215896"/>
    </source>
</evidence>
<gene>
    <name evidence="6" type="ORF">CGZ94_16085</name>
</gene>
<evidence type="ECO:0000256" key="3">
    <source>
        <dbReference type="SAM" id="MobiDB-lite"/>
    </source>
</evidence>